<dbReference type="AlphaFoldDB" id="A0A366D072"/>
<protein>
    <submittedName>
        <fullName evidence="1">Tail protein P2 I</fullName>
    </submittedName>
</protein>
<comment type="caution">
    <text evidence="1">The sequence shown here is derived from an EMBL/GenBank/DDBJ whole genome shotgun (WGS) entry which is preliminary data.</text>
</comment>
<gene>
    <name evidence="1" type="ORF">DFP76_104260</name>
</gene>
<name>A0A366D072_9GAMM</name>
<evidence type="ECO:0000313" key="2">
    <source>
        <dbReference type="Proteomes" id="UP000252086"/>
    </source>
</evidence>
<proteinExistence type="predicted"/>
<dbReference type="Proteomes" id="UP000252086">
    <property type="component" value="Unassembled WGS sequence"/>
</dbReference>
<dbReference type="InterPro" id="IPR006521">
    <property type="entry name" value="Tail_protein_I"/>
</dbReference>
<keyword evidence="2" id="KW-1185">Reference proteome</keyword>
<reference evidence="1 2" key="1">
    <citation type="submission" date="2018-06" db="EMBL/GenBank/DDBJ databases">
        <title>Genomic Encyclopedia of Type Strains, Phase III (KMG-III): the genomes of soil and plant-associated and newly described type strains.</title>
        <authorList>
            <person name="Whitman W."/>
        </authorList>
    </citation>
    <scope>NUCLEOTIDE SEQUENCE [LARGE SCALE GENOMIC DNA]</scope>
    <source>
        <strain evidence="1 2">CECT 7732</strain>
    </source>
</reference>
<dbReference type="Pfam" id="PF09684">
    <property type="entry name" value="Tail_P2_I"/>
    <property type="match status" value="1"/>
</dbReference>
<organism evidence="1 2">
    <name type="scientific">Marinomonas aquiplantarum</name>
    <dbReference type="NCBI Taxonomy" id="491951"/>
    <lineage>
        <taxon>Bacteria</taxon>
        <taxon>Pseudomonadati</taxon>
        <taxon>Pseudomonadota</taxon>
        <taxon>Gammaproteobacteria</taxon>
        <taxon>Oceanospirillales</taxon>
        <taxon>Oceanospirillaceae</taxon>
        <taxon>Marinomonas</taxon>
    </lineage>
</organism>
<dbReference type="EMBL" id="QNRF01000004">
    <property type="protein sequence ID" value="RBO83441.1"/>
    <property type="molecule type" value="Genomic_DNA"/>
</dbReference>
<sequence length="202" mass="23188">MEKYSLPVWMRQGEKAKALKAAFDAWWGKVEKWLQVPLDQMDAETCHSALLKYLAFQKDVKRFSNEPEELFRKRVKFAEQNAMDAGSKAGFIAIFERLGIGFLEMKEREDAESWDVISLRLSDSQIASNIDLLSYIIQQYGRTCRRYELTVLTPVELGVSVIEVGYSWHLDVAKQVVEPWGAQVILKDIDIGHSWNLDVASI</sequence>
<accession>A0A366D072</accession>
<dbReference type="RefSeq" id="WP_113874392.1">
    <property type="nucleotide sequence ID" value="NZ_QNRF01000004.1"/>
</dbReference>
<evidence type="ECO:0000313" key="1">
    <source>
        <dbReference type="EMBL" id="RBO83441.1"/>
    </source>
</evidence>
<dbReference type="OrthoDB" id="5674874at2"/>